<feature type="compositionally biased region" description="Acidic residues" evidence="3">
    <location>
        <begin position="172"/>
        <end position="194"/>
    </location>
</feature>
<accession>A0A833VK16</accession>
<name>A0A833VK16_9POAL</name>
<keyword evidence="1" id="KW-0175">Coiled coil</keyword>
<organism evidence="5 6">
    <name type="scientific">Carex littledalei</name>
    <dbReference type="NCBI Taxonomy" id="544730"/>
    <lineage>
        <taxon>Eukaryota</taxon>
        <taxon>Viridiplantae</taxon>
        <taxon>Streptophyta</taxon>
        <taxon>Embryophyta</taxon>
        <taxon>Tracheophyta</taxon>
        <taxon>Spermatophyta</taxon>
        <taxon>Magnoliopsida</taxon>
        <taxon>Liliopsida</taxon>
        <taxon>Poales</taxon>
        <taxon>Cyperaceae</taxon>
        <taxon>Cyperoideae</taxon>
        <taxon>Cariceae</taxon>
        <taxon>Carex</taxon>
        <taxon>Carex subgen. Euthyceras</taxon>
    </lineage>
</organism>
<evidence type="ECO:0000313" key="6">
    <source>
        <dbReference type="Proteomes" id="UP000623129"/>
    </source>
</evidence>
<dbReference type="OrthoDB" id="2019833at2759"/>
<protein>
    <submittedName>
        <fullName evidence="5">Protein NETWORKED 3C</fullName>
    </submittedName>
</protein>
<dbReference type="PANTHER" id="PTHR32258:SF28">
    <property type="entry name" value="PROTEIN NETWORKED 3A-RELATED"/>
    <property type="match status" value="1"/>
</dbReference>
<dbReference type="InterPro" id="IPR011684">
    <property type="entry name" value="NAB"/>
</dbReference>
<sequence>MSLPLSSLRRGCQLPSVCSPLLYTLDVDLRLLLAKTVVTRGLVQIGKKENKREMVRRDLPQAWWFDSHNNNSRQSPWLISTLSELEEKTKQMLKLIEEDADSFAQRAEMYYKKRPLLVDMIGDFYRNHRSLAEQCDQLRSSSTVPRMKSLGGPTLSALIPTSYVSSTCSSESDSEVDDPEPDNISETDSSEFDNSLETELKRLREETKALKVKLEVKDEEKREVIRQLSYTIDILEKENRSLRKHVKEPAKREGSGGWFEAMRWTKEIVSGKIFMAHCKSQTTVVAV</sequence>
<keyword evidence="6" id="KW-1185">Reference proteome</keyword>
<gene>
    <name evidence="5" type="ORF">FCM35_KLT09313</name>
</gene>
<evidence type="ECO:0000259" key="4">
    <source>
        <dbReference type="PROSITE" id="PS51774"/>
    </source>
</evidence>
<dbReference type="PROSITE" id="PS51774">
    <property type="entry name" value="NAB"/>
    <property type="match status" value="1"/>
</dbReference>
<dbReference type="PANTHER" id="PTHR32258">
    <property type="entry name" value="PROTEIN NETWORKED 4A"/>
    <property type="match status" value="1"/>
</dbReference>
<proteinExistence type="inferred from homology"/>
<dbReference type="Proteomes" id="UP000623129">
    <property type="component" value="Unassembled WGS sequence"/>
</dbReference>
<feature type="region of interest" description="Disordered" evidence="3">
    <location>
        <begin position="166"/>
        <end position="194"/>
    </location>
</feature>
<reference evidence="5" key="1">
    <citation type="submission" date="2020-01" db="EMBL/GenBank/DDBJ databases">
        <title>Genome sequence of Kobresia littledalei, the first chromosome-level genome in the family Cyperaceae.</title>
        <authorList>
            <person name="Qu G."/>
        </authorList>
    </citation>
    <scope>NUCLEOTIDE SEQUENCE</scope>
    <source>
        <strain evidence="5">C.B.Clarke</strain>
        <tissue evidence="5">Leaf</tissue>
    </source>
</reference>
<evidence type="ECO:0000313" key="5">
    <source>
        <dbReference type="EMBL" id="KAF3326233.1"/>
    </source>
</evidence>
<dbReference type="GO" id="GO:0003779">
    <property type="term" value="F:actin binding"/>
    <property type="evidence" value="ECO:0007669"/>
    <property type="project" value="InterPro"/>
</dbReference>
<comment type="caution">
    <text evidence="5">The sequence shown here is derived from an EMBL/GenBank/DDBJ whole genome shotgun (WGS) entry which is preliminary data.</text>
</comment>
<evidence type="ECO:0000256" key="1">
    <source>
        <dbReference type="ARBA" id="ARBA00023054"/>
    </source>
</evidence>
<dbReference type="InterPro" id="IPR051861">
    <property type="entry name" value="NET_actin-binding_domain"/>
</dbReference>
<dbReference type="Pfam" id="PF07765">
    <property type="entry name" value="KIP1"/>
    <property type="match status" value="1"/>
</dbReference>
<evidence type="ECO:0000256" key="2">
    <source>
        <dbReference type="ARBA" id="ARBA00038006"/>
    </source>
</evidence>
<evidence type="ECO:0000256" key="3">
    <source>
        <dbReference type="SAM" id="MobiDB-lite"/>
    </source>
</evidence>
<feature type="domain" description="NAB" evidence="4">
    <location>
        <begin position="61"/>
        <end position="142"/>
    </location>
</feature>
<dbReference type="AlphaFoldDB" id="A0A833VK16"/>
<dbReference type="EMBL" id="SWLB01000019">
    <property type="protein sequence ID" value="KAF3326233.1"/>
    <property type="molecule type" value="Genomic_DNA"/>
</dbReference>
<comment type="similarity">
    <text evidence="2">Belongs to the NET family.</text>
</comment>